<organism evidence="2 3">
    <name type="scientific">Roseicella frigidaeris</name>
    <dbReference type="NCBI Taxonomy" id="2230885"/>
    <lineage>
        <taxon>Bacteria</taxon>
        <taxon>Pseudomonadati</taxon>
        <taxon>Pseudomonadota</taxon>
        <taxon>Alphaproteobacteria</taxon>
        <taxon>Acetobacterales</taxon>
        <taxon>Roseomonadaceae</taxon>
        <taxon>Roseicella</taxon>
    </lineage>
</organism>
<comment type="caution">
    <text evidence="2">The sequence shown here is derived from an EMBL/GenBank/DDBJ whole genome shotgun (WGS) entry which is preliminary data.</text>
</comment>
<feature type="compositionally biased region" description="Basic residues" evidence="1">
    <location>
        <begin position="132"/>
        <end position="154"/>
    </location>
</feature>
<feature type="compositionally biased region" description="Pro residues" evidence="1">
    <location>
        <begin position="155"/>
        <end position="167"/>
    </location>
</feature>
<dbReference type="EMBL" id="QLIX01000001">
    <property type="protein sequence ID" value="RAI60988.1"/>
    <property type="molecule type" value="Genomic_DNA"/>
</dbReference>
<sequence>MGRGSSSGPGAAAPILRLAMPDDAGLHDRDWYAWTQDQAARLRAWPEQLRPNGLDVREIAEEIESLGTSDRRANHLVPLAPRPAGALTVPGAALSAPQAPRTHRPPAAAPRCGGGARARRTTDARRRSRDASRRRHGGRARLRGPAGRSRRRRAAPPPAAPTGPPPARSRRRPAR</sequence>
<dbReference type="Gene3D" id="1.20.1220.20">
    <property type="entry name" value="Uncharcterised protein PF01724"/>
    <property type="match status" value="1"/>
</dbReference>
<accession>A0A327MLF9</accession>
<feature type="compositionally biased region" description="Basic and acidic residues" evidence="1">
    <location>
        <begin position="120"/>
        <end position="131"/>
    </location>
</feature>
<feature type="compositionally biased region" description="Low complexity" evidence="1">
    <location>
        <begin position="96"/>
        <end position="111"/>
    </location>
</feature>
<protein>
    <submittedName>
        <fullName evidence="2">Uncharacterized protein</fullName>
    </submittedName>
</protein>
<dbReference type="Pfam" id="PF01724">
    <property type="entry name" value="DUF29"/>
    <property type="match status" value="1"/>
</dbReference>
<evidence type="ECO:0000313" key="2">
    <source>
        <dbReference type="EMBL" id="RAI60988.1"/>
    </source>
</evidence>
<dbReference type="Proteomes" id="UP000249065">
    <property type="component" value="Unassembled WGS sequence"/>
</dbReference>
<name>A0A327MLF9_9PROT</name>
<reference evidence="3" key="1">
    <citation type="submission" date="2018-06" db="EMBL/GenBank/DDBJ databases">
        <authorList>
            <person name="Khan S.A."/>
        </authorList>
    </citation>
    <scope>NUCLEOTIDE SEQUENCE [LARGE SCALE GENOMIC DNA]</scope>
    <source>
        <strain evidence="3">DB-1506</strain>
    </source>
</reference>
<evidence type="ECO:0000256" key="1">
    <source>
        <dbReference type="SAM" id="MobiDB-lite"/>
    </source>
</evidence>
<proteinExistence type="predicted"/>
<feature type="region of interest" description="Disordered" evidence="1">
    <location>
        <begin position="84"/>
        <end position="175"/>
    </location>
</feature>
<evidence type="ECO:0000313" key="3">
    <source>
        <dbReference type="Proteomes" id="UP000249065"/>
    </source>
</evidence>
<dbReference type="AlphaFoldDB" id="A0A327MLF9"/>
<keyword evidence="3" id="KW-1185">Reference proteome</keyword>
<gene>
    <name evidence="2" type="ORF">DOO78_02355</name>
</gene>